<keyword evidence="3" id="KW-1185">Reference proteome</keyword>
<proteinExistence type="predicted"/>
<dbReference type="Proteomes" id="UP001272987">
    <property type="component" value="Unassembled WGS sequence"/>
</dbReference>
<evidence type="ECO:0000313" key="3">
    <source>
        <dbReference type="Proteomes" id="UP001272987"/>
    </source>
</evidence>
<evidence type="ECO:0000313" key="2">
    <source>
        <dbReference type="EMBL" id="MDX3023923.1"/>
    </source>
</evidence>
<dbReference type="RefSeq" id="WP_158002838.1">
    <property type="nucleotide sequence ID" value="NZ_BCMK01000017.1"/>
</dbReference>
<organism evidence="1 4">
    <name type="scientific">Streptomyces acidiscabies</name>
    <dbReference type="NCBI Taxonomy" id="42234"/>
    <lineage>
        <taxon>Bacteria</taxon>
        <taxon>Bacillati</taxon>
        <taxon>Actinomycetota</taxon>
        <taxon>Actinomycetes</taxon>
        <taxon>Kitasatosporales</taxon>
        <taxon>Streptomycetaceae</taxon>
        <taxon>Streptomyces</taxon>
    </lineage>
</organism>
<name>A0AAP6EEC3_9ACTN</name>
<sequence length="49" mass="5390">MKVLYRVLRRFSVGLGRSMVGVGSLYLALPEVRDMLSGAAEAPPRREQG</sequence>
<accession>A0AAP6EEC3</accession>
<evidence type="ECO:0000313" key="4">
    <source>
        <dbReference type="Proteomes" id="UP001282288"/>
    </source>
</evidence>
<dbReference type="Proteomes" id="UP001282288">
    <property type="component" value="Unassembled WGS sequence"/>
</dbReference>
<gene>
    <name evidence="1" type="ORF">PV399_04970</name>
    <name evidence="2" type="ORF">PV666_39535</name>
</gene>
<reference evidence="1 3" key="1">
    <citation type="journal article" date="2023" name="Microb. Genom.">
        <title>Mesoterricola silvestris gen. nov., sp. nov., Mesoterricola sediminis sp. nov., Geothrix oryzae sp. nov., Geothrix edaphica sp. nov., Geothrix rubra sp. nov., and Geothrix limicola sp. nov., six novel members of Acidobacteriota isolated from soils.</title>
        <authorList>
            <person name="Weisberg A.J."/>
            <person name="Pearce E."/>
            <person name="Kramer C.G."/>
            <person name="Chang J.H."/>
            <person name="Clarke C.R."/>
        </authorList>
    </citation>
    <scope>NUCLEOTIDE SEQUENCE</scope>
    <source>
        <strain evidence="2 3">NB05-1H</strain>
        <strain evidence="1">NRRL_B-16521</strain>
    </source>
</reference>
<dbReference type="EMBL" id="JARAWP010000030">
    <property type="protein sequence ID" value="MDX3023923.1"/>
    <property type="molecule type" value="Genomic_DNA"/>
</dbReference>
<comment type="caution">
    <text evidence="1">The sequence shown here is derived from an EMBL/GenBank/DDBJ whole genome shotgun (WGS) entry which is preliminary data.</text>
</comment>
<evidence type="ECO:0000313" key="1">
    <source>
        <dbReference type="EMBL" id="MDX2959075.1"/>
    </source>
</evidence>
<dbReference type="EMBL" id="JARAWC010000003">
    <property type="protein sequence ID" value="MDX2959075.1"/>
    <property type="molecule type" value="Genomic_DNA"/>
</dbReference>
<dbReference type="GeneID" id="69806600"/>
<dbReference type="AlphaFoldDB" id="A0AAP6EEC3"/>
<protein>
    <submittedName>
        <fullName evidence="1">Uncharacterized protein</fullName>
    </submittedName>
</protein>